<feature type="compositionally biased region" description="Basic and acidic residues" evidence="1">
    <location>
        <begin position="169"/>
        <end position="178"/>
    </location>
</feature>
<dbReference type="AlphaFoldDB" id="A0A444XUH4"/>
<feature type="region of interest" description="Disordered" evidence="1">
    <location>
        <begin position="121"/>
        <end position="282"/>
    </location>
</feature>
<dbReference type="InterPro" id="IPR058594">
    <property type="entry name" value="PB1-like_dom_pln"/>
</dbReference>
<protein>
    <recommendedName>
        <fullName evidence="2">PB1-like domain-containing protein</fullName>
    </recommendedName>
</protein>
<feature type="domain" description="PB1-like" evidence="2">
    <location>
        <begin position="4"/>
        <end position="105"/>
    </location>
</feature>
<accession>A0A444XUH4</accession>
<reference evidence="3 4" key="1">
    <citation type="submission" date="2019-01" db="EMBL/GenBank/DDBJ databases">
        <title>Sequencing of cultivated peanut Arachis hypogaea provides insights into genome evolution and oil improvement.</title>
        <authorList>
            <person name="Chen X."/>
        </authorList>
    </citation>
    <scope>NUCLEOTIDE SEQUENCE [LARGE SCALE GENOMIC DNA]</scope>
    <source>
        <strain evidence="4">cv. Fuhuasheng</strain>
        <tissue evidence="3">Leaves</tissue>
    </source>
</reference>
<dbReference type="Proteomes" id="UP000289738">
    <property type="component" value="Chromosome B09"/>
</dbReference>
<gene>
    <name evidence="3" type="ORF">Ahy_B09g099358</name>
</gene>
<evidence type="ECO:0000256" key="1">
    <source>
        <dbReference type="SAM" id="MobiDB-lite"/>
    </source>
</evidence>
<evidence type="ECO:0000313" key="3">
    <source>
        <dbReference type="EMBL" id="RYQ93096.1"/>
    </source>
</evidence>
<dbReference type="EMBL" id="SDMP01000019">
    <property type="protein sequence ID" value="RYQ93096.1"/>
    <property type="molecule type" value="Genomic_DNA"/>
</dbReference>
<proteinExistence type="predicted"/>
<evidence type="ECO:0000313" key="4">
    <source>
        <dbReference type="Proteomes" id="UP000289738"/>
    </source>
</evidence>
<feature type="compositionally biased region" description="Polar residues" evidence="1">
    <location>
        <begin position="192"/>
        <end position="232"/>
    </location>
</feature>
<keyword evidence="4" id="KW-1185">Reference proteome</keyword>
<name>A0A444XUH4_ARAHY</name>
<dbReference type="Pfam" id="PF26130">
    <property type="entry name" value="PB1-like"/>
    <property type="match status" value="1"/>
</dbReference>
<evidence type="ECO:0000259" key="2">
    <source>
        <dbReference type="Pfam" id="PF26130"/>
    </source>
</evidence>
<sequence>MATTTHITLIIHHRGRLERGSDDKLCYAEGEITEVERVNVDTLNGFFISDLLKDIGYPIISDFYWQQPGMEIEGGLRLLRLDMDVVKMYEAAVGNGHKIELYTEHPISQADVVDTNEEAAVEAPDQVNVTPSRRRRKVCVRRTPTPKKATGPRRILHLEGVQTEAQITEETHGTEKAQPDASPNPSVPAIPNTVNVSEESATPNTVPAPSIPLDNNAQPKSPTYTEPPSTSDDPQDEFLTQYVPLPQNQPSSQAMPEPHPTPPTQHPFYQSICHSKCSRNTE</sequence>
<organism evidence="3 4">
    <name type="scientific">Arachis hypogaea</name>
    <name type="common">Peanut</name>
    <dbReference type="NCBI Taxonomy" id="3818"/>
    <lineage>
        <taxon>Eukaryota</taxon>
        <taxon>Viridiplantae</taxon>
        <taxon>Streptophyta</taxon>
        <taxon>Embryophyta</taxon>
        <taxon>Tracheophyta</taxon>
        <taxon>Spermatophyta</taxon>
        <taxon>Magnoliopsida</taxon>
        <taxon>eudicotyledons</taxon>
        <taxon>Gunneridae</taxon>
        <taxon>Pentapetalae</taxon>
        <taxon>rosids</taxon>
        <taxon>fabids</taxon>
        <taxon>Fabales</taxon>
        <taxon>Fabaceae</taxon>
        <taxon>Papilionoideae</taxon>
        <taxon>50 kb inversion clade</taxon>
        <taxon>dalbergioids sensu lato</taxon>
        <taxon>Dalbergieae</taxon>
        <taxon>Pterocarpus clade</taxon>
        <taxon>Arachis</taxon>
    </lineage>
</organism>
<comment type="caution">
    <text evidence="3">The sequence shown here is derived from an EMBL/GenBank/DDBJ whole genome shotgun (WGS) entry which is preliminary data.</text>
</comment>